<evidence type="ECO:0000256" key="1">
    <source>
        <dbReference type="ARBA" id="ARBA00023157"/>
    </source>
</evidence>
<dbReference type="InterPro" id="IPR050111">
    <property type="entry name" value="C-type_lectin/snaclec_domain"/>
</dbReference>
<dbReference type="RefSeq" id="XP_013409875.1">
    <property type="nucleotide sequence ID" value="XM_013554421.1"/>
</dbReference>
<dbReference type="Proteomes" id="UP000085678">
    <property type="component" value="Unplaced"/>
</dbReference>
<evidence type="ECO:0000313" key="4">
    <source>
        <dbReference type="Proteomes" id="UP000085678"/>
    </source>
</evidence>
<protein>
    <submittedName>
        <fullName evidence="5">Alpha-N-acetylgalactosamine-specific lectin</fullName>
    </submittedName>
</protein>
<keyword evidence="2" id="KW-0732">Signal</keyword>
<dbReference type="Pfam" id="PF00059">
    <property type="entry name" value="Lectin_C"/>
    <property type="match status" value="1"/>
</dbReference>
<dbReference type="Gene3D" id="3.10.100.10">
    <property type="entry name" value="Mannose-Binding Protein A, subunit A"/>
    <property type="match status" value="1"/>
</dbReference>
<dbReference type="InterPro" id="IPR001304">
    <property type="entry name" value="C-type_lectin-like"/>
</dbReference>
<dbReference type="KEGG" id="lak:106173322"/>
<dbReference type="PANTHER" id="PTHR22803">
    <property type="entry name" value="MANNOSE, PHOSPHOLIPASE, LECTIN RECEPTOR RELATED"/>
    <property type="match status" value="1"/>
</dbReference>
<dbReference type="InterPro" id="IPR016187">
    <property type="entry name" value="CTDL_fold"/>
</dbReference>
<dbReference type="PROSITE" id="PS00615">
    <property type="entry name" value="C_TYPE_LECTIN_1"/>
    <property type="match status" value="1"/>
</dbReference>
<dbReference type="InterPro" id="IPR018378">
    <property type="entry name" value="C-type_lectin_CS"/>
</dbReference>
<dbReference type="PROSITE" id="PS50041">
    <property type="entry name" value="C_TYPE_LECTIN_2"/>
    <property type="match status" value="1"/>
</dbReference>
<feature type="signal peptide" evidence="2">
    <location>
        <begin position="1"/>
        <end position="18"/>
    </location>
</feature>
<evidence type="ECO:0000313" key="5">
    <source>
        <dbReference type="RefSeq" id="XP_013409875.1"/>
    </source>
</evidence>
<feature type="domain" description="C-type lectin" evidence="3">
    <location>
        <begin position="107"/>
        <end position="228"/>
    </location>
</feature>
<reference evidence="5" key="1">
    <citation type="submission" date="2025-08" db="UniProtKB">
        <authorList>
            <consortium name="RefSeq"/>
        </authorList>
    </citation>
    <scope>IDENTIFICATION</scope>
    <source>
        <tissue evidence="5">Gonads</tissue>
    </source>
</reference>
<gene>
    <name evidence="5" type="primary">LOC106173322</name>
</gene>
<proteinExistence type="predicted"/>
<dbReference type="CDD" id="cd00037">
    <property type="entry name" value="CLECT"/>
    <property type="match status" value="1"/>
</dbReference>
<dbReference type="OrthoDB" id="6153286at2759"/>
<feature type="chain" id="PRO_5010306422" evidence="2">
    <location>
        <begin position="19"/>
        <end position="231"/>
    </location>
</feature>
<organism evidence="4 5">
    <name type="scientific">Lingula anatina</name>
    <name type="common">Brachiopod</name>
    <name type="synonym">Lingula unguis</name>
    <dbReference type="NCBI Taxonomy" id="7574"/>
    <lineage>
        <taxon>Eukaryota</taxon>
        <taxon>Metazoa</taxon>
        <taxon>Spiralia</taxon>
        <taxon>Lophotrochozoa</taxon>
        <taxon>Brachiopoda</taxon>
        <taxon>Linguliformea</taxon>
        <taxon>Lingulata</taxon>
        <taxon>Lingulida</taxon>
        <taxon>Linguloidea</taxon>
        <taxon>Lingulidae</taxon>
        <taxon>Lingula</taxon>
    </lineage>
</organism>
<evidence type="ECO:0000259" key="3">
    <source>
        <dbReference type="PROSITE" id="PS50041"/>
    </source>
</evidence>
<dbReference type="SUPFAM" id="SSF56436">
    <property type="entry name" value="C-type lectin-like"/>
    <property type="match status" value="1"/>
</dbReference>
<dbReference type="GeneID" id="106173322"/>
<dbReference type="InterPro" id="IPR016186">
    <property type="entry name" value="C-type_lectin-like/link_sf"/>
</dbReference>
<dbReference type="AlphaFoldDB" id="A0A1S3JHI6"/>
<sequence length="231" mass="26079">MALLLFTIFALLLPITLGQIPPSGSLVNNLVGGSTPCDCQAMESKNKFLQTSLTNLQTAMQLVAEKYNLVITELSQCKVNAAKNLSQGVTAFTCPGGFIDNKALKSCYKFVGLPEKAWNEADRECGEYGARLVAIETKAENDFLRTTIEQDSDLRRRDFWTSAHDVGREGRFMWMSTGKRLEYTKWDSKNPDNGRKSGNEEDCVLLDHGEDFYWNDVECHRTRGYICEMNY</sequence>
<keyword evidence="1" id="KW-1015">Disulfide bond</keyword>
<dbReference type="OMA" id="NDVECHR"/>
<keyword evidence="4" id="KW-1185">Reference proteome</keyword>
<dbReference type="InParanoid" id="A0A1S3JHI6"/>
<evidence type="ECO:0000256" key="2">
    <source>
        <dbReference type="SAM" id="SignalP"/>
    </source>
</evidence>
<accession>A0A1S3JHI6</accession>
<dbReference type="SMART" id="SM00034">
    <property type="entry name" value="CLECT"/>
    <property type="match status" value="1"/>
</dbReference>
<name>A0A1S3JHI6_LINAN</name>